<feature type="region of interest" description="Disordered" evidence="4">
    <location>
        <begin position="89"/>
        <end position="113"/>
    </location>
</feature>
<dbReference type="PANTHER" id="PTHR19846:SF0">
    <property type="entry name" value="PRE-MRNA PROCESSING FACTOR 4"/>
    <property type="match status" value="1"/>
</dbReference>
<dbReference type="InterPro" id="IPR019775">
    <property type="entry name" value="WD40_repeat_CS"/>
</dbReference>
<dbReference type="GO" id="GO:0000398">
    <property type="term" value="P:mRNA splicing, via spliceosome"/>
    <property type="evidence" value="ECO:0007669"/>
    <property type="project" value="TreeGrafter"/>
</dbReference>
<dbReference type="InterPro" id="IPR036322">
    <property type="entry name" value="WD40_repeat_dom_sf"/>
</dbReference>
<feature type="repeat" description="WD" evidence="3">
    <location>
        <begin position="171"/>
        <end position="212"/>
    </location>
</feature>
<dbReference type="VEuPathDB" id="FungiDB:Malapachy_3392"/>
<feature type="repeat" description="WD" evidence="3">
    <location>
        <begin position="347"/>
        <end position="388"/>
    </location>
</feature>
<dbReference type="PROSITE" id="PS50082">
    <property type="entry name" value="WD_REPEATS_2"/>
    <property type="match status" value="5"/>
</dbReference>
<name>A0A0M8MYI4_9BASI</name>
<dbReference type="OrthoDB" id="540662at2759"/>
<evidence type="ECO:0000256" key="4">
    <source>
        <dbReference type="SAM" id="MobiDB-lite"/>
    </source>
</evidence>
<evidence type="ECO:0000259" key="5">
    <source>
        <dbReference type="SMART" id="SM00500"/>
    </source>
</evidence>
<evidence type="ECO:0000313" key="6">
    <source>
        <dbReference type="EMBL" id="KOS16280.1"/>
    </source>
</evidence>
<dbReference type="SUPFAM" id="SSF158230">
    <property type="entry name" value="PRP4-like"/>
    <property type="match status" value="1"/>
</dbReference>
<keyword evidence="7" id="KW-1185">Reference proteome</keyword>
<dbReference type="Proteomes" id="UP000037751">
    <property type="component" value="Unassembled WGS sequence"/>
</dbReference>
<keyword evidence="1 3" id="KW-0853">WD repeat</keyword>
<gene>
    <name evidence="6" type="ORF">Malapachy_3392</name>
</gene>
<dbReference type="InterPro" id="IPR015943">
    <property type="entry name" value="WD40/YVTN_repeat-like_dom_sf"/>
</dbReference>
<evidence type="ECO:0000256" key="1">
    <source>
        <dbReference type="ARBA" id="ARBA00022574"/>
    </source>
</evidence>
<dbReference type="GO" id="GO:0017070">
    <property type="term" value="F:U6 snRNA binding"/>
    <property type="evidence" value="ECO:0007669"/>
    <property type="project" value="TreeGrafter"/>
</dbReference>
<dbReference type="Gene3D" id="2.130.10.10">
    <property type="entry name" value="YVTN repeat-like/Quinoprotein amine dehydrogenase"/>
    <property type="match status" value="3"/>
</dbReference>
<feature type="repeat" description="WD" evidence="3">
    <location>
        <begin position="263"/>
        <end position="304"/>
    </location>
</feature>
<dbReference type="CDD" id="cd00200">
    <property type="entry name" value="WD40"/>
    <property type="match status" value="1"/>
</dbReference>
<dbReference type="InterPro" id="IPR020472">
    <property type="entry name" value="WD40_PAC1"/>
</dbReference>
<feature type="repeat" description="WD" evidence="3">
    <location>
        <begin position="470"/>
        <end position="504"/>
    </location>
</feature>
<evidence type="ECO:0000256" key="3">
    <source>
        <dbReference type="PROSITE-ProRule" id="PRU00221"/>
    </source>
</evidence>
<dbReference type="GeneID" id="28729739"/>
<keyword evidence="2" id="KW-0677">Repeat</keyword>
<evidence type="ECO:0000313" key="7">
    <source>
        <dbReference type="Proteomes" id="UP000037751"/>
    </source>
</evidence>
<organism evidence="6 7">
    <name type="scientific">Malassezia pachydermatis</name>
    <dbReference type="NCBI Taxonomy" id="77020"/>
    <lineage>
        <taxon>Eukaryota</taxon>
        <taxon>Fungi</taxon>
        <taxon>Dikarya</taxon>
        <taxon>Basidiomycota</taxon>
        <taxon>Ustilaginomycotina</taxon>
        <taxon>Malasseziomycetes</taxon>
        <taxon>Malasseziales</taxon>
        <taxon>Malasseziaceae</taxon>
        <taxon>Malassezia</taxon>
    </lineage>
</organism>
<reference evidence="6 7" key="1">
    <citation type="submission" date="2015-07" db="EMBL/GenBank/DDBJ databases">
        <title>Draft Genome Sequence of Malassezia furfur CBS1878 and Malassezia pachydermatis CBS1879.</title>
        <authorList>
            <person name="Triana S."/>
            <person name="Ohm R."/>
            <person name="Gonzalez A."/>
            <person name="DeCock H."/>
            <person name="Restrepo S."/>
            <person name="Celis A."/>
        </authorList>
    </citation>
    <scope>NUCLEOTIDE SEQUENCE [LARGE SCALE GENOMIC DNA]</scope>
    <source>
        <strain evidence="6 7">CBS 1879</strain>
    </source>
</reference>
<feature type="region of interest" description="Disordered" evidence="4">
    <location>
        <begin position="1"/>
        <end position="24"/>
    </location>
</feature>
<dbReference type="STRING" id="77020.A0A0M8MYI4"/>
<dbReference type="InterPro" id="IPR036285">
    <property type="entry name" value="PRP4-like_sf"/>
</dbReference>
<dbReference type="InterPro" id="IPR001680">
    <property type="entry name" value="WD40_rpt"/>
</dbReference>
<dbReference type="PROSITE" id="PS00678">
    <property type="entry name" value="WD_REPEATS_1"/>
    <property type="match status" value="2"/>
</dbReference>
<dbReference type="InterPro" id="IPR014906">
    <property type="entry name" value="PRP4-like"/>
</dbReference>
<feature type="repeat" description="WD" evidence="3">
    <location>
        <begin position="305"/>
        <end position="346"/>
    </location>
</feature>
<accession>A0A0M8MYI4</accession>
<dbReference type="EMBL" id="LGAV01000001">
    <property type="protein sequence ID" value="KOS16280.1"/>
    <property type="molecule type" value="Genomic_DNA"/>
</dbReference>
<comment type="caution">
    <text evidence="6">The sequence shown here is derived from an EMBL/GenBank/DDBJ whole genome shotgun (WGS) entry which is preliminary data.</text>
</comment>
<dbReference type="SMART" id="SM00500">
    <property type="entry name" value="SFM"/>
    <property type="match status" value="1"/>
</dbReference>
<dbReference type="SUPFAM" id="SSF50978">
    <property type="entry name" value="WD40 repeat-like"/>
    <property type="match status" value="1"/>
</dbReference>
<dbReference type="Gene3D" id="4.10.280.110">
    <property type="entry name" value="Pre-mRNA processing factor 4 domain"/>
    <property type="match status" value="1"/>
</dbReference>
<dbReference type="Pfam" id="PF00400">
    <property type="entry name" value="WD40"/>
    <property type="match status" value="7"/>
</dbReference>
<feature type="compositionally biased region" description="Acidic residues" evidence="4">
    <location>
        <begin position="100"/>
        <end position="113"/>
    </location>
</feature>
<feature type="domain" description="Pre-mRNA processing factor 4 (PRP4)-like" evidence="5">
    <location>
        <begin position="45"/>
        <end position="98"/>
    </location>
</feature>
<dbReference type="GO" id="GO:0046540">
    <property type="term" value="C:U4/U6 x U5 tri-snRNP complex"/>
    <property type="evidence" value="ECO:0007669"/>
    <property type="project" value="TreeGrafter"/>
</dbReference>
<dbReference type="Pfam" id="PF08799">
    <property type="entry name" value="PRP4"/>
    <property type="match status" value="1"/>
</dbReference>
<dbReference type="SMART" id="SM00320">
    <property type="entry name" value="WD40"/>
    <property type="match status" value="7"/>
</dbReference>
<dbReference type="GO" id="GO:0030621">
    <property type="term" value="F:U4 snRNA binding"/>
    <property type="evidence" value="ECO:0007669"/>
    <property type="project" value="TreeGrafter"/>
</dbReference>
<dbReference type="RefSeq" id="XP_017993912.1">
    <property type="nucleotide sequence ID" value="XM_018137863.1"/>
</dbReference>
<dbReference type="FunFam" id="2.130.10.10:FF:000443">
    <property type="entry name" value="U4/U6 small nuclear ribonucleoprotein Prp4"/>
    <property type="match status" value="1"/>
</dbReference>
<proteinExistence type="predicted"/>
<dbReference type="PROSITE" id="PS50294">
    <property type="entry name" value="WD_REPEATS_REGION"/>
    <property type="match status" value="4"/>
</dbReference>
<dbReference type="PANTHER" id="PTHR19846">
    <property type="entry name" value="WD40 REPEAT PROTEIN"/>
    <property type="match status" value="1"/>
</dbReference>
<dbReference type="PRINTS" id="PR00320">
    <property type="entry name" value="GPROTEINBRPT"/>
</dbReference>
<sequence>MAAEEHGITLDELDAQGPAPMSSGDAALHAMLEQRKLAAKVPVPTSDVQVRERLRHYGEPVTLFGEREPDRRARLLQVLIARHGKHAVNLSHAPTQGAQDDQDDDDEEEFYTEGSDDLLLARRHIAAFSLSRAKARTAQQRWEAQVPLQDVAAMRKAVLEPLKTYQSLGAQVAGSRPISMVRYSPDSSMLATGSWSGAAALWSMPNAKAIRTLHAHEDRVAGLAWHPQATLSQSKESVNLATGAGDGLICTWSLGSEQPLQRLQGHEARVCRIAFHPMGRYLASASFDGTWRMWDVERGTELLLQEGHSREVYAVDFQNDGALLASGGLDAIGRVWDTRTGRTAMVLDGHAREILSMAFAPNGYQVLSASGDDTVRVWDLRTLSSLYTIPAHRSSVADVRFFQAADERPRRPVPWWQEDAQEDVSMDVDVQPTSTPTPTLRRSGTYFATAGYDGYVKLWSADDWQLVKSLSGDAGKVMSVDISADGQYLASGEWARTFKLWGAL</sequence>
<evidence type="ECO:0000256" key="2">
    <source>
        <dbReference type="ARBA" id="ARBA00022737"/>
    </source>
</evidence>
<protein>
    <submittedName>
        <fullName evidence="6">Wd40 repeat-like protein</fullName>
    </submittedName>
</protein>
<dbReference type="AlphaFoldDB" id="A0A0M8MYI4"/>